<dbReference type="SUPFAM" id="SSF55424">
    <property type="entry name" value="FAD/NAD-linked reductases, dimerisation (C-terminal) domain"/>
    <property type="match status" value="1"/>
</dbReference>
<name>A0A6J6EYD4_9ZZZZ</name>
<protein>
    <submittedName>
        <fullName evidence="2">Unannotated protein</fullName>
    </submittedName>
</protein>
<dbReference type="PANTHER" id="PTHR43014">
    <property type="entry name" value="MERCURIC REDUCTASE"/>
    <property type="match status" value="1"/>
</dbReference>
<dbReference type="Pfam" id="PF02852">
    <property type="entry name" value="Pyr_redox_dim"/>
    <property type="match status" value="1"/>
</dbReference>
<dbReference type="AlphaFoldDB" id="A0A6J6EYD4"/>
<accession>A0A6J6EYD4</accession>
<dbReference type="InterPro" id="IPR016156">
    <property type="entry name" value="FAD/NAD-linked_Rdtase_dimer_sf"/>
</dbReference>
<evidence type="ECO:0000259" key="1">
    <source>
        <dbReference type="Pfam" id="PF02852"/>
    </source>
</evidence>
<proteinExistence type="predicted"/>
<dbReference type="EMBL" id="CAEZSR010000150">
    <property type="protein sequence ID" value="CAB4580455.1"/>
    <property type="molecule type" value="Genomic_DNA"/>
</dbReference>
<reference evidence="2" key="1">
    <citation type="submission" date="2020-05" db="EMBL/GenBank/DDBJ databases">
        <authorList>
            <person name="Chiriac C."/>
            <person name="Salcher M."/>
            <person name="Ghai R."/>
            <person name="Kavagutti S V."/>
        </authorList>
    </citation>
    <scope>NUCLEOTIDE SEQUENCE</scope>
</reference>
<organism evidence="2">
    <name type="scientific">freshwater metagenome</name>
    <dbReference type="NCBI Taxonomy" id="449393"/>
    <lineage>
        <taxon>unclassified sequences</taxon>
        <taxon>metagenomes</taxon>
        <taxon>ecological metagenomes</taxon>
    </lineage>
</organism>
<evidence type="ECO:0000313" key="2">
    <source>
        <dbReference type="EMBL" id="CAB4580455.1"/>
    </source>
</evidence>
<dbReference type="InterPro" id="IPR004099">
    <property type="entry name" value="Pyr_nucl-diS_OxRdtase_dimer"/>
</dbReference>
<feature type="domain" description="Pyridine nucleotide-disulphide oxidoreductase dimerisation" evidence="1">
    <location>
        <begin position="2"/>
        <end position="103"/>
    </location>
</feature>
<sequence>MGLTVAEAIERHPDARVAHLPLSHVDRAITAGATDGFVALIAAPRRATGHLAGGRLVGATVVAPTGGELIHEAALAMQTGMFVGRLAQTSHAYPTWSMAIQQAALQFFGESAGLRARPIDQAMAARGISDQIRARTGHE</sequence>
<dbReference type="Gene3D" id="3.30.390.30">
    <property type="match status" value="1"/>
</dbReference>
<dbReference type="GO" id="GO:0050660">
    <property type="term" value="F:flavin adenine dinucleotide binding"/>
    <property type="evidence" value="ECO:0007669"/>
    <property type="project" value="TreeGrafter"/>
</dbReference>
<gene>
    <name evidence="2" type="ORF">UFOPK1493_03031</name>
</gene>
<dbReference type="PANTHER" id="PTHR43014:SF2">
    <property type="entry name" value="MERCURIC REDUCTASE"/>
    <property type="match status" value="1"/>
</dbReference>
<dbReference type="GO" id="GO:0003955">
    <property type="term" value="F:NAD(P)H dehydrogenase (quinone) activity"/>
    <property type="evidence" value="ECO:0007669"/>
    <property type="project" value="TreeGrafter"/>
</dbReference>